<dbReference type="OrthoDB" id="8338566at2"/>
<reference evidence="2" key="1">
    <citation type="submission" date="2018-12" db="EMBL/GenBank/DDBJ databases">
        <title>Tengunoibacter tsumagoiensis gen. nov., sp. nov., Dictyobacter kobayashii sp. nov., D. alpinus sp. nov., and D. joshuensis sp. nov. and description of Dictyobacteraceae fam. nov. within the order Ktedonobacterales isolated from Tengu-no-mugimeshi.</title>
        <authorList>
            <person name="Wang C.M."/>
            <person name="Zheng Y."/>
            <person name="Sakai Y."/>
            <person name="Toyoda A."/>
            <person name="Minakuchi Y."/>
            <person name="Abe K."/>
            <person name="Yokota A."/>
            <person name="Yabe S."/>
        </authorList>
    </citation>
    <scope>NUCLEOTIDE SEQUENCE [LARGE SCALE GENOMIC DNA]</scope>
    <source>
        <strain evidence="2">Uno3</strain>
    </source>
</reference>
<comment type="caution">
    <text evidence="1">The sequence shown here is derived from an EMBL/GenBank/DDBJ whole genome shotgun (WGS) entry which is preliminary data.</text>
</comment>
<evidence type="ECO:0000313" key="2">
    <source>
        <dbReference type="Proteomes" id="UP000287352"/>
    </source>
</evidence>
<dbReference type="Pfam" id="PF04250">
    <property type="entry name" value="DUF429"/>
    <property type="match status" value="1"/>
</dbReference>
<dbReference type="InterPro" id="IPR007362">
    <property type="entry name" value="DUF429"/>
</dbReference>
<organism evidence="1 2">
    <name type="scientific">Tengunoibacter tsumagoiensis</name>
    <dbReference type="NCBI Taxonomy" id="2014871"/>
    <lineage>
        <taxon>Bacteria</taxon>
        <taxon>Bacillati</taxon>
        <taxon>Chloroflexota</taxon>
        <taxon>Ktedonobacteria</taxon>
        <taxon>Ktedonobacterales</taxon>
        <taxon>Dictyobacteraceae</taxon>
        <taxon>Tengunoibacter</taxon>
    </lineage>
</organism>
<name>A0A401ZXS9_9CHLR</name>
<evidence type="ECO:0000313" key="1">
    <source>
        <dbReference type="EMBL" id="GCE11642.1"/>
    </source>
</evidence>
<dbReference type="RefSeq" id="WP_126579329.1">
    <property type="nucleotide sequence ID" value="NZ_BIFR01000001.1"/>
</dbReference>
<dbReference type="AlphaFoldDB" id="A0A401ZXS9"/>
<proteinExistence type="predicted"/>
<dbReference type="Proteomes" id="UP000287352">
    <property type="component" value="Unassembled WGS sequence"/>
</dbReference>
<accession>A0A401ZXS9</accession>
<sequence>MNAILTLAAFPQPERNAASVCFGLDFTSAPGRRKPITCVQARLSAGLLTVERCIHLINFPDFEDLLSTPGPWFAACDFPFGLPPRLLADLGWSPIWQAYIQSIANLPKEQFEKILLDYCAGRPAGDKHHVRLTDKLAGACSPMMLYRVPVAKMFFQGAPRLLASGVSIWPCFPRNDTRIVFEGYPSLMVRRWLGRRSYKSDERKKQSNDQRLARVELLTLLCSPLLQKEYGIELSLASEIRQELEADATGDQLDALLCAIQAAWASQQPGYGIPEGHASEGWIVDPALLKREAL</sequence>
<keyword evidence="2" id="KW-1185">Reference proteome</keyword>
<evidence type="ECO:0008006" key="3">
    <source>
        <dbReference type="Google" id="ProtNLM"/>
    </source>
</evidence>
<protein>
    <recommendedName>
        <fullName evidence="3">DUF429 domain-containing protein</fullName>
    </recommendedName>
</protein>
<dbReference type="EMBL" id="BIFR01000001">
    <property type="protein sequence ID" value="GCE11642.1"/>
    <property type="molecule type" value="Genomic_DNA"/>
</dbReference>
<gene>
    <name evidence="1" type="ORF">KTT_15010</name>
</gene>